<feature type="region of interest" description="Disordered" evidence="1">
    <location>
        <begin position="585"/>
        <end position="783"/>
    </location>
</feature>
<feature type="compositionally biased region" description="Basic and acidic residues" evidence="1">
    <location>
        <begin position="1214"/>
        <end position="1225"/>
    </location>
</feature>
<feature type="compositionally biased region" description="Basic residues" evidence="1">
    <location>
        <begin position="1127"/>
        <end position="1138"/>
    </location>
</feature>
<feature type="compositionally biased region" description="Polar residues" evidence="1">
    <location>
        <begin position="1084"/>
        <end position="1094"/>
    </location>
</feature>
<proteinExistence type="predicted"/>
<organism evidence="3 4">
    <name type="scientific">Mastacembelus armatus</name>
    <name type="common">zig-zag eel</name>
    <dbReference type="NCBI Taxonomy" id="205130"/>
    <lineage>
        <taxon>Eukaryota</taxon>
        <taxon>Metazoa</taxon>
        <taxon>Chordata</taxon>
        <taxon>Craniata</taxon>
        <taxon>Vertebrata</taxon>
        <taxon>Euteleostomi</taxon>
        <taxon>Actinopterygii</taxon>
        <taxon>Neopterygii</taxon>
        <taxon>Teleostei</taxon>
        <taxon>Neoteleostei</taxon>
        <taxon>Acanthomorphata</taxon>
        <taxon>Anabantaria</taxon>
        <taxon>Synbranchiformes</taxon>
        <taxon>Mastacembelidae</taxon>
        <taxon>Mastacembelus</taxon>
    </lineage>
</organism>
<feature type="compositionally biased region" description="Low complexity" evidence="1">
    <location>
        <begin position="130"/>
        <end position="144"/>
    </location>
</feature>
<feature type="compositionally biased region" description="Acidic residues" evidence="1">
    <location>
        <begin position="470"/>
        <end position="480"/>
    </location>
</feature>
<feature type="compositionally biased region" description="Basic and acidic residues" evidence="1">
    <location>
        <begin position="398"/>
        <end position="411"/>
    </location>
</feature>
<feature type="compositionally biased region" description="Basic and acidic residues" evidence="1">
    <location>
        <begin position="380"/>
        <end position="389"/>
    </location>
</feature>
<dbReference type="Ensembl" id="ENSMAMT00000028012.2">
    <property type="protein sequence ID" value="ENSMAMP00000027301.1"/>
    <property type="gene ID" value="ENSMAMG00000018361.2"/>
</dbReference>
<dbReference type="CTD" id="85456"/>
<dbReference type="Pfam" id="PF15327">
    <property type="entry name" value="Tankyrase_bdg_C"/>
    <property type="match status" value="1"/>
</dbReference>
<dbReference type="PANTHER" id="PTHR22042:SF3">
    <property type="entry name" value="RIKEN CDNA 2900026A02 GENE"/>
    <property type="match status" value="1"/>
</dbReference>
<feature type="compositionally biased region" description="Basic and acidic residues" evidence="1">
    <location>
        <begin position="585"/>
        <end position="688"/>
    </location>
</feature>
<feature type="region of interest" description="Disordered" evidence="1">
    <location>
        <begin position="944"/>
        <end position="1286"/>
    </location>
</feature>
<dbReference type="InterPro" id="IPR032764">
    <property type="entry name" value="Tankyrase-bd_C"/>
</dbReference>
<evidence type="ECO:0000259" key="2">
    <source>
        <dbReference type="SMART" id="SM01319"/>
    </source>
</evidence>
<dbReference type="STRING" id="205130.ENSMAMP00000027301"/>
<dbReference type="SMART" id="SM01319">
    <property type="entry name" value="Tankyrase_bdg_C"/>
    <property type="match status" value="1"/>
</dbReference>
<reference evidence="3" key="1">
    <citation type="submission" date="2025-08" db="UniProtKB">
        <authorList>
            <consortium name="Ensembl"/>
        </authorList>
    </citation>
    <scope>IDENTIFICATION</scope>
</reference>
<dbReference type="GeneID" id="113129804"/>
<feature type="compositionally biased region" description="Basic and acidic residues" evidence="1">
    <location>
        <begin position="696"/>
        <end position="783"/>
    </location>
</feature>
<feature type="domain" description="Tankyrase 1-binding protein C-terminal" evidence="2">
    <location>
        <begin position="1100"/>
        <end position="1277"/>
    </location>
</feature>
<feature type="compositionally biased region" description="Polar residues" evidence="1">
    <location>
        <begin position="71"/>
        <end position="94"/>
    </location>
</feature>
<feature type="compositionally biased region" description="Acidic residues" evidence="1">
    <location>
        <begin position="1047"/>
        <end position="1060"/>
    </location>
</feature>
<feature type="compositionally biased region" description="Polar residues" evidence="1">
    <location>
        <begin position="353"/>
        <end position="363"/>
    </location>
</feature>
<protein>
    <submittedName>
        <fullName evidence="3">Tankyrase 1 binding protein 1</fullName>
    </submittedName>
</protein>
<feature type="region of interest" description="Disordered" evidence="1">
    <location>
        <begin position="1"/>
        <end position="277"/>
    </location>
</feature>
<dbReference type="InterPro" id="IPR040006">
    <property type="entry name" value="TNKS1BP1-like"/>
</dbReference>
<feature type="compositionally biased region" description="Basic and acidic residues" evidence="1">
    <location>
        <begin position="253"/>
        <end position="263"/>
    </location>
</feature>
<dbReference type="GeneTree" id="ENSGT00940000154184"/>
<feature type="compositionally biased region" description="Acidic residues" evidence="1">
    <location>
        <begin position="1019"/>
        <end position="1039"/>
    </location>
</feature>
<dbReference type="RefSeq" id="XP_026161706.1">
    <property type="nucleotide sequence ID" value="XM_026305921.2"/>
</dbReference>
<feature type="compositionally biased region" description="Basic and acidic residues" evidence="1">
    <location>
        <begin position="1007"/>
        <end position="1018"/>
    </location>
</feature>
<feature type="compositionally biased region" description="Basic and acidic residues" evidence="1">
    <location>
        <begin position="145"/>
        <end position="158"/>
    </location>
</feature>
<dbReference type="OrthoDB" id="9943385at2759"/>
<dbReference type="InParanoid" id="A0A3Q3MWT2"/>
<feature type="compositionally biased region" description="Polar residues" evidence="1">
    <location>
        <begin position="1061"/>
        <end position="1074"/>
    </location>
</feature>
<evidence type="ECO:0000313" key="3">
    <source>
        <dbReference type="Ensembl" id="ENSMAMP00000027301.1"/>
    </source>
</evidence>
<feature type="compositionally biased region" description="Basic and acidic residues" evidence="1">
    <location>
        <begin position="1163"/>
        <end position="1175"/>
    </location>
</feature>
<feature type="compositionally biased region" description="Low complexity" evidence="1">
    <location>
        <begin position="186"/>
        <end position="195"/>
    </location>
</feature>
<name>A0A3Q3MWT2_9TELE</name>
<feature type="compositionally biased region" description="Polar residues" evidence="1">
    <location>
        <begin position="1"/>
        <end position="11"/>
    </location>
</feature>
<sequence length="1286" mass="147683">MESSIETSRTGDASKAKPTLPPKPRLTPKPFSLQKNNTIRSIHAPKAVTTTSKSTTSQTEKSEVTNVPKPTLTTPAQRPPQKTTTSESQPTPVSVQLKDQPKATKEKKTSPQGDDTLDSSVALGKSDPASQTTPTKQTPKSTPVQKEDVIQTNHKESADIVTNSQQKAKEKKGAETVTQKPEESANDSSSTANSTYEWGGTRKRLPSELTSKFESGGPPLSPLPSPSKTNTKYDVNKPVTPDPELSQTAPEPSNKESDEEAPKENYTGGGSIKRRISLLFDSSSRPEVMVKKDEPEIITGGVKERIKNWAAETSFEAPEKKPQVTLRSRSKSFDSAPAAEKTPKMPPVEAPTPETSSSQTLQPSKKIFTAKQPAETQAETSKDVVEKPLESSTDTPGESEHDKSPRAEVQLRNRSPSTAQTVSDEQDSASESGQCALKRNNVKRRSVRFGIVETDDGEPPVILGSASESSSEEETCEDQAEVGTTPSVPVYRRVFQNKGNEAQKQEEKQQKHQEFEKALKAEESAQARLKFEQERKLEEEKEKEKARQEELRLREEEKQREAERERERLKLEERERLRREEWQRERLKEEERERTRLREEEMERERQMELMRQKLKEEERERAKQKEERLKQDQEERAKERLKEERERQKLRAVEERLTHEHMGHTLKDTLRVEEINKEKQKEDEKEWVNNTASLRGEEEREREKELELMWQRQKEESRERARQAEERLRQEEWEKERLRQEAEEREREKQRKEAEERMRERERQAEEERQRRELERRMQQEKEELERIRQIEFQREVERREEEWRRLLEKERVEELERKMQEELARKRAQELEEKLRLNAEEDFASTNLQERAVDKPESYLINFDSEDLPHFPLAKTCQPTESQNNVLYDDFSVRKPVIEVEFDDFSVKPKRWGSQPKAKTQPVQSWEVDSINKDEMEALVPLHVSRQENVLSEQVAKPDSPEPTAAMGSPEEEEEKEKEVEKEEGDDDDDDDDESPGEIQLIYYKVRDEEREIVKEDEVDIEDIEEEDSEDDMEETEVNSYNINGDDDDADALIDSEPDQQNGGYEQMSITESPELIPEQPTEVSSPDVDSTNFHREAELAPFPENSAPLLDNSAQRSKVDLGRRRSRSRPSRSLRVRFAQKESLEWRDDDSTDGKVISSKFRDSDSDEEQPKPKIVCSPPPSSQRVPMFPGLNPAALLAQIKKKTGGGGAEEDKGNEEKEMQQEEVAPSPSQNSRSPRPAARLAGAARVLPPIGGTDGGATSSPAWLKELKSKKRLSHHESEA</sequence>
<feature type="compositionally biased region" description="Polar residues" evidence="1">
    <location>
        <begin position="412"/>
        <end position="433"/>
    </location>
</feature>
<evidence type="ECO:0000256" key="1">
    <source>
        <dbReference type="SAM" id="MobiDB-lite"/>
    </source>
</evidence>
<dbReference type="PANTHER" id="PTHR22042">
    <property type="entry name" value="TANKYRASE 1 BINDING PROTEIN"/>
    <property type="match status" value="1"/>
</dbReference>
<feature type="compositionally biased region" description="Acidic residues" evidence="1">
    <location>
        <begin position="972"/>
        <end position="998"/>
    </location>
</feature>
<feature type="compositionally biased region" description="Low complexity" evidence="1">
    <location>
        <begin position="1230"/>
        <end position="1255"/>
    </location>
</feature>
<feature type="region of interest" description="Disordered" evidence="1">
    <location>
        <begin position="310"/>
        <end position="566"/>
    </location>
</feature>
<feature type="compositionally biased region" description="Basic and acidic residues" evidence="1">
    <location>
        <begin position="501"/>
        <end position="566"/>
    </location>
</feature>
<keyword evidence="4" id="KW-1185">Reference proteome</keyword>
<feature type="compositionally biased region" description="Low complexity" evidence="1">
    <location>
        <begin position="48"/>
        <end position="59"/>
    </location>
</feature>
<reference evidence="3" key="2">
    <citation type="submission" date="2025-09" db="UniProtKB">
        <authorList>
            <consortium name="Ensembl"/>
        </authorList>
    </citation>
    <scope>IDENTIFICATION</scope>
</reference>
<feature type="compositionally biased region" description="Basic and acidic residues" evidence="1">
    <location>
        <begin position="99"/>
        <end position="109"/>
    </location>
</feature>
<dbReference type="Proteomes" id="UP000261640">
    <property type="component" value="Unplaced"/>
</dbReference>
<accession>A0A3Q3MWT2</accession>
<evidence type="ECO:0000313" key="4">
    <source>
        <dbReference type="Proteomes" id="UP000261640"/>
    </source>
</evidence>